<protein>
    <submittedName>
        <fullName evidence="1">Uncharacterized protein</fullName>
    </submittedName>
</protein>
<reference evidence="1 2" key="1">
    <citation type="submission" date="2016-06" db="EMBL/GenBank/DDBJ databases">
        <title>Comparative genomics of the ectomycorrhizal sister species Rhizopogon vinicolor and Rhizopogon vesiculosus (Basidiomycota: Boletales) reveals a divergence of the mating type B locus.</title>
        <authorList>
            <consortium name="DOE Joint Genome Institute"/>
            <person name="Mujic A.B."/>
            <person name="Kuo A."/>
            <person name="Tritt A."/>
            <person name="Lipzen A."/>
            <person name="Chen C."/>
            <person name="Johnson J."/>
            <person name="Sharma A."/>
            <person name="Barry K."/>
            <person name="Grigoriev I.V."/>
            <person name="Spatafora J.W."/>
        </authorList>
    </citation>
    <scope>NUCLEOTIDE SEQUENCE [LARGE SCALE GENOMIC DNA]</scope>
    <source>
        <strain evidence="1 2">AM-OR11-026</strain>
    </source>
</reference>
<keyword evidence="2" id="KW-1185">Reference proteome</keyword>
<evidence type="ECO:0000313" key="2">
    <source>
        <dbReference type="Proteomes" id="UP000092154"/>
    </source>
</evidence>
<sequence length="99" mass="11308">MVSNITICPSTLSRKRARLTDVFIRGDRYSLCAAMTIDFASLRVELPTDSDHHQPEWCTTALHPQRSLPHHLPLRARALENQEIIVVCLSRRQLQFSAV</sequence>
<accession>A0A1B7MIE7</accession>
<dbReference type="EMBL" id="KV449026">
    <property type="protein sequence ID" value="OAX32381.1"/>
    <property type="molecule type" value="Genomic_DNA"/>
</dbReference>
<dbReference type="Proteomes" id="UP000092154">
    <property type="component" value="Unassembled WGS sequence"/>
</dbReference>
<gene>
    <name evidence="1" type="ORF">K503DRAFT_615512</name>
</gene>
<dbReference type="AlphaFoldDB" id="A0A1B7MIE7"/>
<dbReference type="InParanoid" id="A0A1B7MIE7"/>
<dbReference type="OrthoDB" id="2266637at2759"/>
<name>A0A1B7MIE7_9AGAM</name>
<organism evidence="1 2">
    <name type="scientific">Rhizopogon vinicolor AM-OR11-026</name>
    <dbReference type="NCBI Taxonomy" id="1314800"/>
    <lineage>
        <taxon>Eukaryota</taxon>
        <taxon>Fungi</taxon>
        <taxon>Dikarya</taxon>
        <taxon>Basidiomycota</taxon>
        <taxon>Agaricomycotina</taxon>
        <taxon>Agaricomycetes</taxon>
        <taxon>Agaricomycetidae</taxon>
        <taxon>Boletales</taxon>
        <taxon>Suillineae</taxon>
        <taxon>Rhizopogonaceae</taxon>
        <taxon>Rhizopogon</taxon>
    </lineage>
</organism>
<proteinExistence type="predicted"/>
<evidence type="ECO:0000313" key="1">
    <source>
        <dbReference type="EMBL" id="OAX32381.1"/>
    </source>
</evidence>